<dbReference type="GeneID" id="9061971"/>
<organism evidence="2">
    <name type="scientific">Perkinsus marinus (strain ATCC 50983 / TXsc)</name>
    <dbReference type="NCBI Taxonomy" id="423536"/>
    <lineage>
        <taxon>Eukaryota</taxon>
        <taxon>Sar</taxon>
        <taxon>Alveolata</taxon>
        <taxon>Perkinsozoa</taxon>
        <taxon>Perkinsea</taxon>
        <taxon>Perkinsida</taxon>
        <taxon>Perkinsidae</taxon>
        <taxon>Perkinsus</taxon>
    </lineage>
</organism>
<dbReference type="OrthoDB" id="410268at2759"/>
<proteinExistence type="predicted"/>
<gene>
    <name evidence="1" type="ORF">Pmar_PMAR023413</name>
</gene>
<dbReference type="RefSeq" id="XP_002783292.1">
    <property type="nucleotide sequence ID" value="XM_002783246.1"/>
</dbReference>
<evidence type="ECO:0000313" key="1">
    <source>
        <dbReference type="EMBL" id="EER15088.1"/>
    </source>
</evidence>
<keyword evidence="2" id="KW-1185">Reference proteome</keyword>
<dbReference type="InParanoid" id="C5KKH6"/>
<dbReference type="AlphaFoldDB" id="C5KKH6"/>
<name>C5KKH6_PERM5</name>
<dbReference type="EMBL" id="GG673688">
    <property type="protein sequence ID" value="EER15088.1"/>
    <property type="molecule type" value="Genomic_DNA"/>
</dbReference>
<evidence type="ECO:0008006" key="3">
    <source>
        <dbReference type="Google" id="ProtNLM"/>
    </source>
</evidence>
<accession>C5KKH6</accession>
<dbReference type="Gene3D" id="1.10.238.10">
    <property type="entry name" value="EF-hand"/>
    <property type="match status" value="1"/>
</dbReference>
<dbReference type="SUPFAM" id="SSF47473">
    <property type="entry name" value="EF-hand"/>
    <property type="match status" value="1"/>
</dbReference>
<sequence length="104" mass="12003">MLLLRSREFIFGKTSMKSCKMDMVGTSVMNKFKEQLVLRYGSLSNAWRYSLDVEGDGKIPFTKFCRVARELNFTRSVKQLWRQLDVHQTGFITLSSLDEAASPE</sequence>
<evidence type="ECO:0000313" key="2">
    <source>
        <dbReference type="Proteomes" id="UP000007800"/>
    </source>
</evidence>
<dbReference type="InterPro" id="IPR011992">
    <property type="entry name" value="EF-hand-dom_pair"/>
</dbReference>
<protein>
    <recommendedName>
        <fullName evidence="3">EF-hand domain-containing protein</fullName>
    </recommendedName>
</protein>
<dbReference type="Proteomes" id="UP000007800">
    <property type="component" value="Unassembled WGS sequence"/>
</dbReference>
<reference evidence="1 2" key="1">
    <citation type="submission" date="2008-07" db="EMBL/GenBank/DDBJ databases">
        <authorList>
            <person name="El-Sayed N."/>
            <person name="Caler E."/>
            <person name="Inman J."/>
            <person name="Amedeo P."/>
            <person name="Hass B."/>
            <person name="Wortman J."/>
        </authorList>
    </citation>
    <scope>NUCLEOTIDE SEQUENCE [LARGE SCALE GENOMIC DNA]</scope>
    <source>
        <strain evidence="2">ATCC 50983 / TXsc</strain>
    </source>
</reference>